<evidence type="ECO:0000259" key="4">
    <source>
        <dbReference type="Pfam" id="PF09335"/>
    </source>
</evidence>
<feature type="domain" description="Phosphatidic acid phosphatase type 2/haloperoxidase" evidence="3">
    <location>
        <begin position="333"/>
        <end position="415"/>
    </location>
</feature>
<feature type="transmembrane region" description="Helical" evidence="2">
    <location>
        <begin position="373"/>
        <end position="392"/>
    </location>
</feature>
<feature type="transmembrane region" description="Helical" evidence="2">
    <location>
        <begin position="404"/>
        <end position="424"/>
    </location>
</feature>
<dbReference type="GO" id="GO:0005886">
    <property type="term" value="C:plasma membrane"/>
    <property type="evidence" value="ECO:0007669"/>
    <property type="project" value="TreeGrafter"/>
</dbReference>
<dbReference type="OrthoDB" id="9782291at2"/>
<dbReference type="PANTHER" id="PTHR42709:SF9">
    <property type="entry name" value="ALKALINE PHOSPHATASE LIKE PROTEIN"/>
    <property type="match status" value="1"/>
</dbReference>
<dbReference type="Pfam" id="PF01569">
    <property type="entry name" value="PAP2"/>
    <property type="match status" value="1"/>
</dbReference>
<dbReference type="KEGG" id="phc:BBI08_04090"/>
<keyword evidence="6" id="KW-1185">Reference proteome</keyword>
<dbReference type="SUPFAM" id="SSF48317">
    <property type="entry name" value="Acid phosphatase/Vanadium-dependent haloperoxidase"/>
    <property type="match status" value="1"/>
</dbReference>
<dbReference type="InterPro" id="IPR051311">
    <property type="entry name" value="DedA_domain"/>
</dbReference>
<reference evidence="5" key="1">
    <citation type="submission" date="2016-10" db="EMBL/GenBank/DDBJ databases">
        <authorList>
            <person name="de Groot N.N."/>
        </authorList>
    </citation>
    <scope>NUCLEOTIDE SEQUENCE</scope>
    <source>
        <strain evidence="5">DSM 24743</strain>
    </source>
</reference>
<gene>
    <name evidence="5" type="ORF">BBI08_04090</name>
</gene>
<feature type="transmembrane region" description="Helical" evidence="2">
    <location>
        <begin position="269"/>
        <end position="293"/>
    </location>
</feature>
<feature type="transmembrane region" description="Helical" evidence="2">
    <location>
        <begin position="132"/>
        <end position="151"/>
    </location>
</feature>
<evidence type="ECO:0000256" key="1">
    <source>
        <dbReference type="ARBA" id="ARBA00010792"/>
    </source>
</evidence>
<dbReference type="RefSeq" id="WP_065527969.1">
    <property type="nucleotide sequence ID" value="NZ_CP016537.2"/>
</dbReference>
<keyword evidence="2" id="KW-1133">Transmembrane helix</keyword>
<dbReference type="EMBL" id="CP016537">
    <property type="protein sequence ID" value="ANU13070.1"/>
    <property type="molecule type" value="Genomic_DNA"/>
</dbReference>
<evidence type="ECO:0000256" key="2">
    <source>
        <dbReference type="SAM" id="Phobius"/>
    </source>
</evidence>
<feature type="transmembrane region" description="Helical" evidence="2">
    <location>
        <begin position="300"/>
        <end position="317"/>
    </location>
</feature>
<dbReference type="Gene3D" id="1.20.144.10">
    <property type="entry name" value="Phosphatidic acid phosphatase type 2/haloperoxidase"/>
    <property type="match status" value="1"/>
</dbReference>
<evidence type="ECO:0000259" key="3">
    <source>
        <dbReference type="Pfam" id="PF01569"/>
    </source>
</evidence>
<dbReference type="Pfam" id="PF09335">
    <property type="entry name" value="VTT_dom"/>
    <property type="match status" value="1"/>
</dbReference>
<accession>A0A1C7DN97</accession>
<comment type="similarity">
    <text evidence="1">Belongs to the DedA family.</text>
</comment>
<feature type="transmembrane region" description="Helical" evidence="2">
    <location>
        <begin position="49"/>
        <end position="71"/>
    </location>
</feature>
<dbReference type="STRING" id="1215089.BBI08_04090"/>
<feature type="transmembrane region" description="Helical" evidence="2">
    <location>
        <begin position="217"/>
        <end position="239"/>
    </location>
</feature>
<keyword evidence="2" id="KW-0812">Transmembrane</keyword>
<organism evidence="5 6">
    <name type="scientific">Planococcus halocryophilus</name>
    <dbReference type="NCBI Taxonomy" id="1215089"/>
    <lineage>
        <taxon>Bacteria</taxon>
        <taxon>Bacillati</taxon>
        <taxon>Bacillota</taxon>
        <taxon>Bacilli</taxon>
        <taxon>Bacillales</taxon>
        <taxon>Caryophanaceae</taxon>
        <taxon>Planococcus</taxon>
    </lineage>
</organism>
<dbReference type="AlphaFoldDB" id="A0A1C7DN97"/>
<keyword evidence="2" id="KW-0472">Membrane</keyword>
<dbReference type="InterPro" id="IPR000326">
    <property type="entry name" value="PAP2/HPO"/>
</dbReference>
<proteinExistence type="inferred from homology"/>
<name>A0A1C7DN97_9BACL</name>
<feature type="domain" description="VTT" evidence="4">
    <location>
        <begin position="29"/>
        <end position="154"/>
    </location>
</feature>
<sequence length="440" mass="50670">MENIIAYLEQYGYIVLFGALLLELIAFPIPGEVLMTYSGFLVYQHDLNWVYSIIVAGAGTSIGMTISYSIGRKLGAPFFTKYGHHFHMGPAKISKISVWFNKHGNKLLIVAYFIPGIRHITGYFSGIIQIPFRLYALYAYSGAFLWVSLFITFGKILGPEWEQFHSSIKKYFFIAAIFAIVFLVGMYLYKKYKAQFHDYATRFLEISLYLMHSRKKVAILLISTAIVTFGLFLLMIGLIQDFLGNEFQDFNDITDLIIQFIFTESWSTFILFFSFLGSKNTLITILLFIVLWILRKNIDIVPRLLFLLVVVGGGEIYEELIRKIFHHFSPLNQTLANLWYSFPSEQSLMTLVIYGIVVFILVKTIEKVWIRTFFPFVLLILLILIALNRMFLEVELPSDILAGYVFGGVWLGLTIFTFEFLLLLKNLKIKDGALKRKANL</sequence>
<feature type="transmembrane region" description="Helical" evidence="2">
    <location>
        <begin position="337"/>
        <end position="361"/>
    </location>
</feature>
<dbReference type="PANTHER" id="PTHR42709">
    <property type="entry name" value="ALKALINE PHOSPHATASE LIKE PROTEIN"/>
    <property type="match status" value="1"/>
</dbReference>
<evidence type="ECO:0000313" key="6">
    <source>
        <dbReference type="Proteomes" id="UP000092687"/>
    </source>
</evidence>
<dbReference type="InterPro" id="IPR036938">
    <property type="entry name" value="PAP2/HPO_sf"/>
</dbReference>
<dbReference type="InterPro" id="IPR032816">
    <property type="entry name" value="VTT_dom"/>
</dbReference>
<protein>
    <submittedName>
        <fullName evidence="5">Alkaline phosphatase</fullName>
    </submittedName>
</protein>
<feature type="transmembrane region" description="Helical" evidence="2">
    <location>
        <begin position="171"/>
        <end position="189"/>
    </location>
</feature>
<evidence type="ECO:0000313" key="5">
    <source>
        <dbReference type="EMBL" id="ANU13070.1"/>
    </source>
</evidence>
<dbReference type="Proteomes" id="UP000092687">
    <property type="component" value="Chromosome"/>
</dbReference>
<feature type="transmembrane region" description="Helical" evidence="2">
    <location>
        <begin position="12"/>
        <end position="29"/>
    </location>
</feature>